<sequence>MTNHSGGKDPIEAIVNKSFLILDQIQESYFPLLEKCIFTDNSSDPTYKSKISKLEFVIQQRIKYVEGNCNNLENILIKLPKSEENSNVELITYRLNQLRSEQKRILTAFKQIKHKRVEKERAEREQEELLTRRFTTSTVDSEQSKFCDNYVIDLDDDSTDDKTHKKKGSSANNKSTTAAALSNKLRNQKPLVKRVRTRYLDFSTDFFGMTKVFLKYSCVDWILLFGFSLVIITLIFCLIVWQTSPRHYEQ</sequence>
<feature type="compositionally biased region" description="Low complexity" evidence="1">
    <location>
        <begin position="169"/>
        <end position="179"/>
    </location>
</feature>
<proteinExistence type="predicted"/>
<dbReference type="EMBL" id="JAPWDV010000003">
    <property type="protein sequence ID" value="KAJ6216442.1"/>
    <property type="molecule type" value="Genomic_DNA"/>
</dbReference>
<protein>
    <submittedName>
        <fullName evidence="3">Uncharacterized protein</fullName>
    </submittedName>
</protein>
<dbReference type="OMA" id="FIIQQRI"/>
<evidence type="ECO:0000313" key="3">
    <source>
        <dbReference type="EMBL" id="KAJ6216442.1"/>
    </source>
</evidence>
<dbReference type="AlphaFoldDB" id="A0A9Q0M061"/>
<dbReference type="Proteomes" id="UP001142055">
    <property type="component" value="Chromosome 3"/>
</dbReference>
<keyword evidence="2" id="KW-0812">Transmembrane</keyword>
<feature type="transmembrane region" description="Helical" evidence="2">
    <location>
        <begin position="221"/>
        <end position="241"/>
    </location>
</feature>
<evidence type="ECO:0000313" key="4">
    <source>
        <dbReference type="Proteomes" id="UP001142055"/>
    </source>
</evidence>
<organism evidence="3 4">
    <name type="scientific">Blomia tropicalis</name>
    <name type="common">Mite</name>
    <dbReference type="NCBI Taxonomy" id="40697"/>
    <lineage>
        <taxon>Eukaryota</taxon>
        <taxon>Metazoa</taxon>
        <taxon>Ecdysozoa</taxon>
        <taxon>Arthropoda</taxon>
        <taxon>Chelicerata</taxon>
        <taxon>Arachnida</taxon>
        <taxon>Acari</taxon>
        <taxon>Acariformes</taxon>
        <taxon>Sarcoptiformes</taxon>
        <taxon>Astigmata</taxon>
        <taxon>Glycyphagoidea</taxon>
        <taxon>Echimyopodidae</taxon>
        <taxon>Blomia</taxon>
    </lineage>
</organism>
<gene>
    <name evidence="3" type="ORF">RDWZM_007599</name>
</gene>
<feature type="region of interest" description="Disordered" evidence="1">
    <location>
        <begin position="158"/>
        <end position="179"/>
    </location>
</feature>
<reference evidence="3" key="1">
    <citation type="submission" date="2022-12" db="EMBL/GenBank/DDBJ databases">
        <title>Genome assemblies of Blomia tropicalis.</title>
        <authorList>
            <person name="Cui Y."/>
        </authorList>
    </citation>
    <scope>NUCLEOTIDE SEQUENCE</scope>
    <source>
        <tissue evidence="3">Adult mites</tissue>
    </source>
</reference>
<name>A0A9Q0M061_BLOTA</name>
<keyword evidence="2" id="KW-0472">Membrane</keyword>
<comment type="caution">
    <text evidence="3">The sequence shown here is derived from an EMBL/GenBank/DDBJ whole genome shotgun (WGS) entry which is preliminary data.</text>
</comment>
<evidence type="ECO:0000256" key="1">
    <source>
        <dbReference type="SAM" id="MobiDB-lite"/>
    </source>
</evidence>
<keyword evidence="4" id="KW-1185">Reference proteome</keyword>
<accession>A0A9Q0M061</accession>
<keyword evidence="2" id="KW-1133">Transmembrane helix</keyword>
<dbReference type="OrthoDB" id="10392531at2759"/>
<evidence type="ECO:0000256" key="2">
    <source>
        <dbReference type="SAM" id="Phobius"/>
    </source>
</evidence>